<feature type="region of interest" description="Disordered" evidence="6">
    <location>
        <begin position="110"/>
        <end position="156"/>
    </location>
</feature>
<feature type="domain" description="TF-B3" evidence="7">
    <location>
        <begin position="156"/>
        <end position="255"/>
    </location>
</feature>
<dbReference type="GO" id="GO:0003677">
    <property type="term" value="F:DNA binding"/>
    <property type="evidence" value="ECO:0007669"/>
    <property type="project" value="UniProtKB-KW"/>
</dbReference>
<evidence type="ECO:0000256" key="2">
    <source>
        <dbReference type="ARBA" id="ARBA00023015"/>
    </source>
</evidence>
<protein>
    <recommendedName>
        <fullName evidence="7">TF-B3 domain-containing protein</fullName>
    </recommendedName>
</protein>
<reference evidence="8 9" key="1">
    <citation type="submission" date="2024-04" db="EMBL/GenBank/DDBJ databases">
        <title>The reference genome of an endangered Asteraceae, Deinandra increscens subsp. villosa, native to the Central Coast of California.</title>
        <authorList>
            <person name="Guilliams M."/>
            <person name="Hasenstab-Lehman K."/>
            <person name="Meyer R."/>
            <person name="Mcevoy S."/>
        </authorList>
    </citation>
    <scope>NUCLEOTIDE SEQUENCE [LARGE SCALE GENOMIC DNA]</scope>
    <source>
        <tissue evidence="8">Leaf</tissue>
    </source>
</reference>
<gene>
    <name evidence="8" type="ORF">SSX86_027608</name>
</gene>
<evidence type="ECO:0000256" key="6">
    <source>
        <dbReference type="SAM" id="MobiDB-lite"/>
    </source>
</evidence>
<dbReference type="EMBL" id="JBCNJP010000027">
    <property type="protein sequence ID" value="KAK9050983.1"/>
    <property type="molecule type" value="Genomic_DNA"/>
</dbReference>
<sequence length="275" mass="31317">MPGSFFMILFDPSADHLSLPPDYVDMHLKKKIPNSPITLSANGGYSWRLEIKKIGDSCCFTNGWSNVVKDLQLGFADFLYFQFVDEFTFILSVYGPNGCEKIFPQKIEDDGGENVVDHDEEEKKYDGNNDDDYDDAHDDDDDDDADDEENGDDEEDPCFVTIINKTHKKILRLPAGFEELVGIKAEGTMKLKNLDGKEWVTGLKLDKSYRASIRYHMSPGWCAFRKQNDLLEGDKCVFKYIRSERTLLLAKVTKKPRPPSSDGFWVVERARGRGS</sequence>
<keyword evidence="9" id="KW-1185">Reference proteome</keyword>
<dbReference type="PROSITE" id="PS50863">
    <property type="entry name" value="B3"/>
    <property type="match status" value="2"/>
</dbReference>
<evidence type="ECO:0000313" key="9">
    <source>
        <dbReference type="Proteomes" id="UP001408789"/>
    </source>
</evidence>
<proteinExistence type="predicted"/>
<feature type="compositionally biased region" description="Acidic residues" evidence="6">
    <location>
        <begin position="128"/>
        <end position="156"/>
    </location>
</feature>
<dbReference type="GO" id="GO:0005634">
    <property type="term" value="C:nucleus"/>
    <property type="evidence" value="ECO:0007669"/>
    <property type="project" value="UniProtKB-SubCell"/>
</dbReference>
<keyword evidence="5" id="KW-0539">Nucleus</keyword>
<dbReference type="PANTHER" id="PTHR31920">
    <property type="entry name" value="B3 DOMAIN-CONTAINING"/>
    <property type="match status" value="1"/>
</dbReference>
<dbReference type="InterPro" id="IPR003340">
    <property type="entry name" value="B3_DNA-bd"/>
</dbReference>
<feature type="domain" description="TF-B3" evidence="7">
    <location>
        <begin position="2"/>
        <end position="97"/>
    </location>
</feature>
<keyword evidence="3" id="KW-0238">DNA-binding</keyword>
<evidence type="ECO:0000256" key="1">
    <source>
        <dbReference type="ARBA" id="ARBA00004123"/>
    </source>
</evidence>
<name>A0AAP0GIK7_9ASTR</name>
<dbReference type="Gene3D" id="2.40.330.10">
    <property type="entry name" value="DNA-binding pseudobarrel domain"/>
    <property type="match status" value="2"/>
</dbReference>
<dbReference type="PANTHER" id="PTHR31920:SF122">
    <property type="entry name" value="B3 DOMAIN-CONTAINING PROTEIN REM23"/>
    <property type="match status" value="1"/>
</dbReference>
<evidence type="ECO:0000313" key="8">
    <source>
        <dbReference type="EMBL" id="KAK9050983.1"/>
    </source>
</evidence>
<dbReference type="AlphaFoldDB" id="A0AAP0GIK7"/>
<evidence type="ECO:0000259" key="7">
    <source>
        <dbReference type="PROSITE" id="PS50863"/>
    </source>
</evidence>
<dbReference type="SMART" id="SM01019">
    <property type="entry name" value="B3"/>
    <property type="match status" value="2"/>
</dbReference>
<dbReference type="Proteomes" id="UP001408789">
    <property type="component" value="Unassembled WGS sequence"/>
</dbReference>
<keyword evidence="2" id="KW-0805">Transcription regulation</keyword>
<keyword evidence="4" id="KW-0804">Transcription</keyword>
<dbReference type="InterPro" id="IPR015300">
    <property type="entry name" value="DNA-bd_pseudobarrel_sf"/>
</dbReference>
<dbReference type="SUPFAM" id="SSF101936">
    <property type="entry name" value="DNA-binding pseudobarrel domain"/>
    <property type="match status" value="2"/>
</dbReference>
<dbReference type="CDD" id="cd10017">
    <property type="entry name" value="B3_DNA"/>
    <property type="match status" value="1"/>
</dbReference>
<evidence type="ECO:0000256" key="4">
    <source>
        <dbReference type="ARBA" id="ARBA00023163"/>
    </source>
</evidence>
<organism evidence="8 9">
    <name type="scientific">Deinandra increscens subsp. villosa</name>
    <dbReference type="NCBI Taxonomy" id="3103831"/>
    <lineage>
        <taxon>Eukaryota</taxon>
        <taxon>Viridiplantae</taxon>
        <taxon>Streptophyta</taxon>
        <taxon>Embryophyta</taxon>
        <taxon>Tracheophyta</taxon>
        <taxon>Spermatophyta</taxon>
        <taxon>Magnoliopsida</taxon>
        <taxon>eudicotyledons</taxon>
        <taxon>Gunneridae</taxon>
        <taxon>Pentapetalae</taxon>
        <taxon>asterids</taxon>
        <taxon>campanulids</taxon>
        <taxon>Asterales</taxon>
        <taxon>Asteraceae</taxon>
        <taxon>Asteroideae</taxon>
        <taxon>Heliantheae alliance</taxon>
        <taxon>Madieae</taxon>
        <taxon>Madiinae</taxon>
        <taxon>Deinandra</taxon>
    </lineage>
</organism>
<evidence type="ECO:0000256" key="3">
    <source>
        <dbReference type="ARBA" id="ARBA00023125"/>
    </source>
</evidence>
<dbReference type="InterPro" id="IPR050655">
    <property type="entry name" value="Plant_B3_domain"/>
</dbReference>
<comment type="subcellular location">
    <subcellularLocation>
        <location evidence="1">Nucleus</location>
    </subcellularLocation>
</comment>
<accession>A0AAP0GIK7</accession>
<feature type="compositionally biased region" description="Basic and acidic residues" evidence="6">
    <location>
        <begin position="115"/>
        <end position="127"/>
    </location>
</feature>
<comment type="caution">
    <text evidence="8">The sequence shown here is derived from an EMBL/GenBank/DDBJ whole genome shotgun (WGS) entry which is preliminary data.</text>
</comment>
<dbReference type="Pfam" id="PF02362">
    <property type="entry name" value="B3"/>
    <property type="match status" value="2"/>
</dbReference>
<evidence type="ECO:0000256" key="5">
    <source>
        <dbReference type="ARBA" id="ARBA00023242"/>
    </source>
</evidence>